<reference evidence="1" key="1">
    <citation type="submission" date="2021-06" db="EMBL/GenBank/DDBJ databases">
        <authorList>
            <person name="Kallberg Y."/>
            <person name="Tangrot J."/>
            <person name="Rosling A."/>
        </authorList>
    </citation>
    <scope>NUCLEOTIDE SEQUENCE</scope>
    <source>
        <strain evidence="1">MT106</strain>
    </source>
</reference>
<dbReference type="InterPro" id="IPR012337">
    <property type="entry name" value="RNaseH-like_sf"/>
</dbReference>
<protein>
    <submittedName>
        <fullName evidence="1">13456_t:CDS:1</fullName>
    </submittedName>
</protein>
<dbReference type="EMBL" id="CAJVPL010009808">
    <property type="protein sequence ID" value="CAG8679261.1"/>
    <property type="molecule type" value="Genomic_DNA"/>
</dbReference>
<name>A0A9N9HIY5_9GLOM</name>
<dbReference type="Proteomes" id="UP000789831">
    <property type="component" value="Unassembled WGS sequence"/>
</dbReference>
<dbReference type="AlphaFoldDB" id="A0A9N9HIY5"/>
<comment type="caution">
    <text evidence="1">The sequence shown here is derived from an EMBL/GenBank/DDBJ whole genome shotgun (WGS) entry which is preliminary data.</text>
</comment>
<sequence>TSHSSHSLLTKGFVDMKIKGGGLKTWVKTRWGSLYLTTDSMLHGCPVFDWAKVSNLISDEDFFTTCQLVRSVWQTIKEVIYMLEAKDATLADCFIYLIKLAVAIDRLPEINFFKIPAIHVFNRRYKEFLHPLYILAYYIHPQYRGKGLKDNGFHKATLTSLELWQNLGHTRSEGEELIAQLWHFEA</sequence>
<proteinExistence type="predicted"/>
<gene>
    <name evidence="1" type="ORF">AGERDE_LOCUS12598</name>
</gene>
<keyword evidence="2" id="KW-1185">Reference proteome</keyword>
<organism evidence="1 2">
    <name type="scientific">Ambispora gerdemannii</name>
    <dbReference type="NCBI Taxonomy" id="144530"/>
    <lineage>
        <taxon>Eukaryota</taxon>
        <taxon>Fungi</taxon>
        <taxon>Fungi incertae sedis</taxon>
        <taxon>Mucoromycota</taxon>
        <taxon>Glomeromycotina</taxon>
        <taxon>Glomeromycetes</taxon>
        <taxon>Archaeosporales</taxon>
        <taxon>Ambisporaceae</taxon>
        <taxon>Ambispora</taxon>
    </lineage>
</organism>
<dbReference type="OrthoDB" id="2425836at2759"/>
<feature type="non-terminal residue" evidence="1">
    <location>
        <position position="186"/>
    </location>
</feature>
<dbReference type="SUPFAM" id="SSF53098">
    <property type="entry name" value="Ribonuclease H-like"/>
    <property type="match status" value="1"/>
</dbReference>
<evidence type="ECO:0000313" key="2">
    <source>
        <dbReference type="Proteomes" id="UP000789831"/>
    </source>
</evidence>
<accession>A0A9N9HIY5</accession>
<evidence type="ECO:0000313" key="1">
    <source>
        <dbReference type="EMBL" id="CAG8679261.1"/>
    </source>
</evidence>